<sequence>MIYPIIRGKGYFNIEDTPVLDFLGVLEIGFIERDEKGIESLLKEIDLQGRDVLEVYDEACQVMAKEVEFVIANTMYGAFAVLADNQYESSALCFKSIWKMCADKLEDDLILMVPTKETLLFAPKSNPSVVEQMVDHGKRAIASGMEKISEVLFIYLKEEGEIRVYE</sequence>
<evidence type="ECO:0000313" key="1">
    <source>
        <dbReference type="EMBL" id="MCP1103272.1"/>
    </source>
</evidence>
<evidence type="ECO:0000313" key="2">
    <source>
        <dbReference type="Proteomes" id="UP001523566"/>
    </source>
</evidence>
<reference evidence="1 2" key="1">
    <citation type="journal article" date="2022" name="Genome Biol. Evol.">
        <title>Host diet, physiology and behaviors set the stage for Lachnospiraceae cladogenesis.</title>
        <authorList>
            <person name="Vera-Ponce De Leon A."/>
            <person name="Schneider M."/>
            <person name="Jahnes B.C."/>
            <person name="Sadowski V."/>
            <person name="Camuy-Velez L.A."/>
            <person name="Duan J."/>
            <person name="Sabree Z.L."/>
        </authorList>
    </citation>
    <scope>NUCLEOTIDE SEQUENCE [LARGE SCALE GENOMIC DNA]</scope>
    <source>
        <strain evidence="1 2">PAL113</strain>
    </source>
</reference>
<dbReference type="RefSeq" id="WP_262067044.1">
    <property type="nucleotide sequence ID" value="NZ_JAMXOD010000021.1"/>
</dbReference>
<gene>
    <name evidence="1" type="ORF">NK125_12745</name>
</gene>
<protein>
    <submittedName>
        <fullName evidence="1">Uncharacterized protein</fullName>
    </submittedName>
</protein>
<accession>A0ABT1EBT3</accession>
<keyword evidence="2" id="KW-1185">Reference proteome</keyword>
<name>A0ABT1EBT3_9FIRM</name>
<dbReference type="Proteomes" id="UP001523566">
    <property type="component" value="Unassembled WGS sequence"/>
</dbReference>
<proteinExistence type="predicted"/>
<dbReference type="EMBL" id="JAMZFW010000021">
    <property type="protein sequence ID" value="MCP1103272.1"/>
    <property type="molecule type" value="Genomic_DNA"/>
</dbReference>
<comment type="caution">
    <text evidence="1">The sequence shown here is derived from an EMBL/GenBank/DDBJ whole genome shotgun (WGS) entry which is preliminary data.</text>
</comment>
<organism evidence="1 2">
    <name type="scientific">Aequitasia blattaphilus</name>
    <dbReference type="NCBI Taxonomy" id="2949332"/>
    <lineage>
        <taxon>Bacteria</taxon>
        <taxon>Bacillati</taxon>
        <taxon>Bacillota</taxon>
        <taxon>Clostridia</taxon>
        <taxon>Lachnospirales</taxon>
        <taxon>Lachnospiraceae</taxon>
        <taxon>Aequitasia</taxon>
    </lineage>
</organism>